<dbReference type="EMBL" id="CP007536">
    <property type="protein sequence ID" value="AIC16154.1"/>
    <property type="molecule type" value="Genomic_DNA"/>
</dbReference>
<dbReference type="KEGG" id="nvn:NVIE_018930"/>
<keyword evidence="2" id="KW-1185">Reference proteome</keyword>
<evidence type="ECO:0000313" key="1">
    <source>
        <dbReference type="EMBL" id="AIC16154.1"/>
    </source>
</evidence>
<name>A0A060HHS8_9ARCH</name>
<dbReference type="AlphaFoldDB" id="A0A060HHS8"/>
<organism evidence="1 2">
    <name type="scientific">Nitrososphaera viennensis EN76</name>
    <dbReference type="NCBI Taxonomy" id="926571"/>
    <lineage>
        <taxon>Archaea</taxon>
        <taxon>Nitrososphaerota</taxon>
        <taxon>Nitrososphaeria</taxon>
        <taxon>Nitrososphaerales</taxon>
        <taxon>Nitrososphaeraceae</taxon>
        <taxon>Nitrososphaera</taxon>
    </lineage>
</organism>
<accession>A0A060HHS8</accession>
<evidence type="ECO:0000313" key="2">
    <source>
        <dbReference type="Proteomes" id="UP000027093"/>
    </source>
</evidence>
<gene>
    <name evidence="1" type="ORF">NVIE_018930</name>
</gene>
<evidence type="ECO:0008006" key="3">
    <source>
        <dbReference type="Google" id="ProtNLM"/>
    </source>
</evidence>
<dbReference type="HOGENOM" id="CLU_2165354_0_0_2"/>
<protein>
    <recommendedName>
        <fullName evidence="3">Nitrosopumilus output domain-containing protein</fullName>
    </recommendedName>
</protein>
<reference evidence="1 2" key="1">
    <citation type="journal article" date="2014" name="Int. J. Syst. Evol. Microbiol.">
        <title>Nitrososphaera viennensis gen. nov., sp. nov., an aerobic and mesophilic, ammonia-oxidizing archaeon from soil and a member of the archaeal phylum Thaumarchaeota.</title>
        <authorList>
            <person name="Stieglmeier M."/>
            <person name="Klingl A."/>
            <person name="Alves R.J."/>
            <person name="Rittmann S.K."/>
            <person name="Melcher M."/>
            <person name="Leisch N."/>
            <person name="Schleper C."/>
        </authorList>
    </citation>
    <scope>NUCLEOTIDE SEQUENCE [LARGE SCALE GENOMIC DNA]</scope>
    <source>
        <strain evidence="1">EN76</strain>
    </source>
</reference>
<dbReference type="Proteomes" id="UP000027093">
    <property type="component" value="Chromosome"/>
</dbReference>
<sequence>MLHITILNAHEYTIHDGAKKYSEWKDDKLQSVLASAFNKVLGSTTSDLVLKTLKSVYKVDEKAIISDPAILEDAIGKFFRDSSLAILAAVLKDLKTEIAFHRQSPSVSAS</sequence>
<proteinExistence type="predicted"/>